<evidence type="ECO:0000256" key="2">
    <source>
        <dbReference type="ARBA" id="ARBA00023027"/>
    </source>
</evidence>
<evidence type="ECO:0000256" key="1">
    <source>
        <dbReference type="ARBA" id="ARBA00009986"/>
    </source>
</evidence>
<dbReference type="PANTHER" id="PTHR42986:SF1">
    <property type="entry name" value="BENZALDEHYDE DEHYDROGENASE YFMT"/>
    <property type="match status" value="1"/>
</dbReference>
<comment type="caution">
    <text evidence="4">The sequence shown here is derived from an EMBL/GenBank/DDBJ whole genome shotgun (WGS) entry which is preliminary data.</text>
</comment>
<protein>
    <recommendedName>
        <fullName evidence="3">Aldehyde dehydrogenase domain-containing protein</fullName>
    </recommendedName>
</protein>
<evidence type="ECO:0000313" key="4">
    <source>
        <dbReference type="EMBL" id="RKK75238.1"/>
    </source>
</evidence>
<accession>A0A420N4Q2</accession>
<dbReference type="InterPro" id="IPR016163">
    <property type="entry name" value="Ald_DH_C"/>
</dbReference>
<dbReference type="GO" id="GO:0016620">
    <property type="term" value="F:oxidoreductase activity, acting on the aldehyde or oxo group of donors, NAD or NADP as acceptor"/>
    <property type="evidence" value="ECO:0007669"/>
    <property type="project" value="InterPro"/>
</dbReference>
<keyword evidence="2" id="KW-0520">NAD</keyword>
<comment type="similarity">
    <text evidence="1">Belongs to the aldehyde dehydrogenase family.</text>
</comment>
<gene>
    <name evidence="4" type="ORF">BFJ69_g7828</name>
</gene>
<dbReference type="InterPro" id="IPR016161">
    <property type="entry name" value="Ald_DH/histidinol_DH"/>
</dbReference>
<dbReference type="PANTHER" id="PTHR42986">
    <property type="entry name" value="BENZALDEHYDE DEHYDROGENASE YFMT"/>
    <property type="match status" value="1"/>
</dbReference>
<dbReference type="InterPro" id="IPR015590">
    <property type="entry name" value="Aldehyde_DH_dom"/>
</dbReference>
<feature type="domain" description="Aldehyde dehydrogenase" evidence="3">
    <location>
        <begin position="2"/>
        <end position="89"/>
    </location>
</feature>
<dbReference type="Proteomes" id="UP000285084">
    <property type="component" value="Unassembled WGS sequence"/>
</dbReference>
<sequence length="89" mass="9568">MIVDGVHSEMAVYSSETFGPVVGIVQVSDEKEAIKPVNDSEYGLTASIWRKDLHRVVTLARELNVGAVHMNAPTVHDEATPPHGGTKSS</sequence>
<evidence type="ECO:0000259" key="3">
    <source>
        <dbReference type="Pfam" id="PF00171"/>
    </source>
</evidence>
<evidence type="ECO:0000313" key="5">
    <source>
        <dbReference type="Proteomes" id="UP000285084"/>
    </source>
</evidence>
<dbReference type="SUPFAM" id="SSF53720">
    <property type="entry name" value="ALDH-like"/>
    <property type="match status" value="1"/>
</dbReference>
<dbReference type="Gene3D" id="3.40.309.10">
    <property type="entry name" value="Aldehyde Dehydrogenase, Chain A, domain 2"/>
    <property type="match status" value="1"/>
</dbReference>
<dbReference type="Pfam" id="PF00171">
    <property type="entry name" value="Aldedh"/>
    <property type="match status" value="1"/>
</dbReference>
<reference evidence="4 5" key="1">
    <citation type="journal article" date="2018" name="Sci. Rep.">
        <title>Characterisation of pathogen-specific regions and novel effector candidates in Fusarium oxysporum f. sp. cepae.</title>
        <authorList>
            <person name="Armitage A.D."/>
            <person name="Taylor A."/>
            <person name="Sobczyk M.K."/>
            <person name="Baxter L."/>
            <person name="Greenfield B.P."/>
            <person name="Bates H.J."/>
            <person name="Wilson F."/>
            <person name="Jackson A.C."/>
            <person name="Ott S."/>
            <person name="Harrison R.J."/>
            <person name="Clarkson J.P."/>
        </authorList>
    </citation>
    <scope>NUCLEOTIDE SEQUENCE [LARGE SCALE GENOMIC DNA]</scope>
    <source>
        <strain evidence="4 5">Fo_A13</strain>
    </source>
</reference>
<proteinExistence type="inferred from homology"/>
<dbReference type="EMBL" id="MRCX01000063">
    <property type="protein sequence ID" value="RKK75238.1"/>
    <property type="molecule type" value="Genomic_DNA"/>
</dbReference>
<name>A0A420N4Q2_FUSOX</name>
<organism evidence="4 5">
    <name type="scientific">Fusarium oxysporum</name>
    <name type="common">Fusarium vascular wilt</name>
    <dbReference type="NCBI Taxonomy" id="5507"/>
    <lineage>
        <taxon>Eukaryota</taxon>
        <taxon>Fungi</taxon>
        <taxon>Dikarya</taxon>
        <taxon>Ascomycota</taxon>
        <taxon>Pezizomycotina</taxon>
        <taxon>Sordariomycetes</taxon>
        <taxon>Hypocreomycetidae</taxon>
        <taxon>Hypocreales</taxon>
        <taxon>Nectriaceae</taxon>
        <taxon>Fusarium</taxon>
        <taxon>Fusarium oxysporum species complex</taxon>
    </lineage>
</organism>
<dbReference type="AlphaFoldDB" id="A0A420N4Q2"/>